<accession>A0A0J8GVR9</accession>
<dbReference type="AlphaFoldDB" id="A0A0J8GVR9"/>
<name>A0A0J8GVR9_9ALTE</name>
<evidence type="ECO:0000256" key="1">
    <source>
        <dbReference type="SAM" id="SignalP"/>
    </source>
</evidence>
<dbReference type="InterPro" id="IPR039448">
    <property type="entry name" value="Beta_helix"/>
</dbReference>
<gene>
    <name evidence="3" type="ORF">XM47_01895</name>
</gene>
<evidence type="ECO:0000313" key="4">
    <source>
        <dbReference type="Proteomes" id="UP000037600"/>
    </source>
</evidence>
<keyword evidence="4" id="KW-1185">Reference proteome</keyword>
<dbReference type="InterPro" id="IPR011050">
    <property type="entry name" value="Pectin_lyase_fold/virulence"/>
</dbReference>
<keyword evidence="1" id="KW-0732">Signal</keyword>
<dbReference type="EMBL" id="LAZL01000002">
    <property type="protein sequence ID" value="KMT66880.1"/>
    <property type="molecule type" value="Genomic_DNA"/>
</dbReference>
<dbReference type="Gene3D" id="2.160.20.10">
    <property type="entry name" value="Single-stranded right-handed beta-helix, Pectin lyase-like"/>
    <property type="match status" value="1"/>
</dbReference>
<dbReference type="Pfam" id="PF13229">
    <property type="entry name" value="Beta_helix"/>
    <property type="match status" value="1"/>
</dbReference>
<dbReference type="RefSeq" id="WP_048688766.1">
    <property type="nucleotide sequence ID" value="NZ_KQ130482.1"/>
</dbReference>
<organism evidence="3 4">
    <name type="scientific">Catenovulum maritimum</name>
    <dbReference type="NCBI Taxonomy" id="1513271"/>
    <lineage>
        <taxon>Bacteria</taxon>
        <taxon>Pseudomonadati</taxon>
        <taxon>Pseudomonadota</taxon>
        <taxon>Gammaproteobacteria</taxon>
        <taxon>Alteromonadales</taxon>
        <taxon>Alteromonadaceae</taxon>
        <taxon>Catenovulum</taxon>
    </lineage>
</organism>
<feature type="domain" description="Right handed beta helix" evidence="2">
    <location>
        <begin position="201"/>
        <end position="293"/>
    </location>
</feature>
<dbReference type="Proteomes" id="UP000037600">
    <property type="component" value="Unassembled WGS sequence"/>
</dbReference>
<reference evidence="3 4" key="1">
    <citation type="submission" date="2015-04" db="EMBL/GenBank/DDBJ databases">
        <title>Draft Genome Sequence of the Novel Agar-Digesting Marine Bacterium Q1.</title>
        <authorList>
            <person name="Li Y."/>
            <person name="Li D."/>
            <person name="Chen G."/>
            <person name="Du Z."/>
        </authorList>
    </citation>
    <scope>NUCLEOTIDE SEQUENCE [LARGE SCALE GENOMIC DNA]</scope>
    <source>
        <strain evidence="3 4">Q1</strain>
    </source>
</reference>
<dbReference type="STRING" id="1513271.XM47_01895"/>
<proteinExistence type="predicted"/>
<evidence type="ECO:0000313" key="3">
    <source>
        <dbReference type="EMBL" id="KMT66880.1"/>
    </source>
</evidence>
<dbReference type="InterPro" id="IPR006626">
    <property type="entry name" value="PbH1"/>
</dbReference>
<protein>
    <recommendedName>
        <fullName evidence="2">Right handed beta helix domain-containing protein</fullName>
    </recommendedName>
</protein>
<dbReference type="OrthoDB" id="6334921at2"/>
<comment type="caution">
    <text evidence="3">The sequence shown here is derived from an EMBL/GenBank/DDBJ whole genome shotgun (WGS) entry which is preliminary data.</text>
</comment>
<dbReference type="SMART" id="SM00710">
    <property type="entry name" value="PbH1"/>
    <property type="match status" value="7"/>
</dbReference>
<dbReference type="PROSITE" id="PS51257">
    <property type="entry name" value="PROKAR_LIPOPROTEIN"/>
    <property type="match status" value="1"/>
</dbReference>
<feature type="chain" id="PRO_5005298793" description="Right handed beta helix domain-containing protein" evidence="1">
    <location>
        <begin position="22"/>
        <end position="418"/>
    </location>
</feature>
<dbReference type="InterPro" id="IPR012334">
    <property type="entry name" value="Pectin_lyas_fold"/>
</dbReference>
<feature type="signal peptide" evidence="1">
    <location>
        <begin position="1"/>
        <end position="21"/>
    </location>
</feature>
<evidence type="ECO:0000259" key="2">
    <source>
        <dbReference type="Pfam" id="PF13229"/>
    </source>
</evidence>
<dbReference type="SUPFAM" id="SSF51126">
    <property type="entry name" value="Pectin lyase-like"/>
    <property type="match status" value="1"/>
</dbReference>
<sequence>MFLANKRLSLLALICSSLVLTACSSTNNTSSNKTTNPKEKAKTTLAKGCEALPFDPKGDASKLQKALQNATNTGKQVQISGTYYIDKEIKVTLRNHLLVDARAATFIATEALDGDLFGLDAHNKNSKKCGHENEIEIHWHGGLMDMADAKVSQVVPIVKMTPEGRTGTKKTADALSIRGNHNGYQKLRHVHIEGISVTGTKNDTDPFFLAGGDSGILMAGTRSAKITKNKFYGIRDAAIYVTAAGKEGEIGDNFVMTHNIIERAYDGITSKRGADKITMQHNTIKDVAVGLSIKHLFSGRTSHDAVISHNTIKNAVRAISIERVTNASITDNIITDLGAIFANSTNPINARGKHYEAIGLDGTQGKIKITNNQISTADRSGTKTYGIVSRAYDGRKTTEYNASNNQFIGLTEDQLYLD</sequence>